<dbReference type="SUPFAM" id="SSF50630">
    <property type="entry name" value="Acid proteases"/>
    <property type="match status" value="1"/>
</dbReference>
<comment type="caution">
    <text evidence="4">The sequence shown here is derived from an EMBL/GenBank/DDBJ whole genome shotgun (WGS) entry which is preliminary data.</text>
</comment>
<name>A0A7J0EME8_9ERIC</name>
<dbReference type="OrthoDB" id="1939491at2759"/>
<keyword evidence="5" id="KW-1185">Reference proteome</keyword>
<evidence type="ECO:0000256" key="2">
    <source>
        <dbReference type="SAM" id="Coils"/>
    </source>
</evidence>
<dbReference type="EMBL" id="BJWL01000005">
    <property type="protein sequence ID" value="GFY86747.1"/>
    <property type="molecule type" value="Genomic_DNA"/>
</dbReference>
<gene>
    <name evidence="4" type="ORF">Acr_05g0003860</name>
</gene>
<dbReference type="AlphaFoldDB" id="A0A7J0EME8"/>
<dbReference type="CDD" id="cd00303">
    <property type="entry name" value="retropepsin_like"/>
    <property type="match status" value="1"/>
</dbReference>
<dbReference type="Proteomes" id="UP000585474">
    <property type="component" value="Unassembled WGS sequence"/>
</dbReference>
<feature type="region of interest" description="Disordered" evidence="3">
    <location>
        <begin position="459"/>
        <end position="519"/>
    </location>
</feature>
<comment type="similarity">
    <text evidence="1">Belongs to the endosulfine family.</text>
</comment>
<feature type="coiled-coil region" evidence="2">
    <location>
        <begin position="175"/>
        <end position="202"/>
    </location>
</feature>
<dbReference type="GO" id="GO:0005737">
    <property type="term" value="C:cytoplasm"/>
    <property type="evidence" value="ECO:0007669"/>
    <property type="project" value="TreeGrafter"/>
</dbReference>
<sequence length="519" mass="57698">MSGMEDVKEHDSVGADVLNESAYALPSAEQEVVLEKAIEKKYGRIVPKKPPLISKDLERAFFGSADWALKKHSIMWMKTARSSPKDHFRNFDLNCSMEAIMRGILSLQPAREDEDGPRTSWLPWRQGFDGWSLPWPMIGTKLWIWINASMDSRVDMREFHVEVRGILNSLADSWKAQLDALKDSLQAEIAAIKEEIKEVKGDWSLCKMAVGETMREFPSHPLQGKTGSTRVGGMAIKPKLSCFLCDGNHFARDCPKRAKLSALIRDDEEEPHQEEAKVGSLRLLDAIKAQVGKSKAPRKGRMYVEAKVRGFTTRALIDTGASHNFMEVKEAKRLGLQFKEEEGWVKAVNTEARPIYGVARGVRLHIGEWCGQVDFTVVPMDDYPIVLGMEFLDGVRAFPIPFAETMCIMGEGSACMVPLAREASKSKTLSAMQLYKEDHSVGLETNAKILATILTKSGGASESAQGRHADMAKAAKRRKKRSGKNRQPTQQPTQYRKSAYPPSDDEGGNASPGDAATNE</sequence>
<feature type="compositionally biased region" description="Polar residues" evidence="3">
    <location>
        <begin position="485"/>
        <end position="496"/>
    </location>
</feature>
<protein>
    <submittedName>
        <fullName evidence="4">cAMP-regulated phosphoprotein 19-related protein</fullName>
    </submittedName>
</protein>
<dbReference type="PANTHER" id="PTHR10358:SF6">
    <property type="entry name" value="ENDOSULFINE, ISOFORM A"/>
    <property type="match status" value="1"/>
</dbReference>
<dbReference type="InterPro" id="IPR021109">
    <property type="entry name" value="Peptidase_aspartic_dom_sf"/>
</dbReference>
<reference evidence="4 5" key="1">
    <citation type="submission" date="2019-07" db="EMBL/GenBank/DDBJ databases">
        <title>De Novo Assembly of kiwifruit Actinidia rufa.</title>
        <authorList>
            <person name="Sugita-Konishi S."/>
            <person name="Sato K."/>
            <person name="Mori E."/>
            <person name="Abe Y."/>
            <person name="Kisaki G."/>
            <person name="Hamano K."/>
            <person name="Suezawa K."/>
            <person name="Otani M."/>
            <person name="Fukuda T."/>
            <person name="Manabe T."/>
            <person name="Gomi K."/>
            <person name="Tabuchi M."/>
            <person name="Akimitsu K."/>
            <person name="Kataoka I."/>
        </authorList>
    </citation>
    <scope>NUCLEOTIDE SEQUENCE [LARGE SCALE GENOMIC DNA]</scope>
    <source>
        <strain evidence="5">cv. Fuchu</strain>
    </source>
</reference>
<dbReference type="InterPro" id="IPR006760">
    <property type="entry name" value="Endosulphine"/>
</dbReference>
<evidence type="ECO:0000256" key="1">
    <source>
        <dbReference type="ARBA" id="ARBA00010520"/>
    </source>
</evidence>
<organism evidence="4 5">
    <name type="scientific">Actinidia rufa</name>
    <dbReference type="NCBI Taxonomy" id="165716"/>
    <lineage>
        <taxon>Eukaryota</taxon>
        <taxon>Viridiplantae</taxon>
        <taxon>Streptophyta</taxon>
        <taxon>Embryophyta</taxon>
        <taxon>Tracheophyta</taxon>
        <taxon>Spermatophyta</taxon>
        <taxon>Magnoliopsida</taxon>
        <taxon>eudicotyledons</taxon>
        <taxon>Gunneridae</taxon>
        <taxon>Pentapetalae</taxon>
        <taxon>asterids</taxon>
        <taxon>Ericales</taxon>
        <taxon>Actinidiaceae</taxon>
        <taxon>Actinidia</taxon>
    </lineage>
</organism>
<feature type="compositionally biased region" description="Basic residues" evidence="3">
    <location>
        <begin position="474"/>
        <end position="484"/>
    </location>
</feature>
<dbReference type="PANTHER" id="PTHR10358">
    <property type="entry name" value="ENDOSULFINE"/>
    <property type="match status" value="1"/>
</dbReference>
<dbReference type="Gene3D" id="2.40.70.10">
    <property type="entry name" value="Acid Proteases"/>
    <property type="match status" value="1"/>
</dbReference>
<dbReference type="Pfam" id="PF04667">
    <property type="entry name" value="Endosulfine"/>
    <property type="match status" value="1"/>
</dbReference>
<accession>A0A7J0EME8</accession>
<evidence type="ECO:0000313" key="4">
    <source>
        <dbReference type="EMBL" id="GFY86747.1"/>
    </source>
</evidence>
<keyword evidence="2" id="KW-0175">Coiled coil</keyword>
<dbReference type="GO" id="GO:0004864">
    <property type="term" value="F:protein phosphatase inhibitor activity"/>
    <property type="evidence" value="ECO:0007669"/>
    <property type="project" value="TreeGrafter"/>
</dbReference>
<dbReference type="Pfam" id="PF13975">
    <property type="entry name" value="gag-asp_proteas"/>
    <property type="match status" value="1"/>
</dbReference>
<evidence type="ECO:0000256" key="3">
    <source>
        <dbReference type="SAM" id="MobiDB-lite"/>
    </source>
</evidence>
<proteinExistence type="inferred from homology"/>
<evidence type="ECO:0000313" key="5">
    <source>
        <dbReference type="Proteomes" id="UP000585474"/>
    </source>
</evidence>